<proteinExistence type="predicted"/>
<sequence>MPSLTLTKEELGSLDGGSLDASRLTLRPAAPLDLVDAGTQVDLSADTIAYDSDDDMMKRKISALRSRKGHPIYSREDIREQYCITRKEIAVLDDKGATARSLFGCLAAQGATGGGGGSPCNAALFSCVQRASSDENIPSPPPPPATQSGGAKDDDDDFASSGFRRRPKPFCLQDPKLRFSNLDAADSDSGSLASSSNLSYVSRCASRPSNLSFQYERVTLGQCHSVDALNDASTWRRRSDGGVAVPDALLDDRRPKHVSFDSNALVRSNTVAGGLEDVELSLGGPAATSTPLGRRAVSTPDGSQERLLDARHYQDSFERAAFGRRRALVKTQATQTESVCRTKASLPAYLTLSPRAARGAKHKAARRRKAKDARRAGTSVSDDSDDDVMEVDLVSKQQRLLPSPKPHKQGKAKQDSLMANKFEDGGFEAKSPRTKGHMEELSRALCKIDLLREARSSSRPAPVGHEDAVLNSRRDVGSNYHSGPRVEHQSNAKQYLSKESHRREEKRTTHPAQPEGLTSPESESSSSQFTERESSRSERSTSSSGPAVAAKLRDANADAGRQDTTSESTSEYVTATEHSAKIRESTETSSTSQARRDGTDTSFETASSASLFSSPSSRNGARTKTPSPKASSRDVTRDPDEAAMSSEETEKGHNDSSDESTKKEEQVLSSESGEYSLGRAEGVDDEDEDRTDKSDDEEGALERDADSRPASQADEFSECAAPPHQPPDLMRTAFFDQGGPCSSRNDEDTDDMEPIMMPLMTFRDVQNAISRSEIRQYDELSTVSEVSEENSNSDQQITERYQPPVPDAISKPETPPPPLPPLPMPTPPPPTEERQPSEGRAALEQRPPSEGRPPPLEQPASAGQTEPQERPAATERLTPLSPDQPKEPFHYSSSEYLDSEVTTPSFDSATTSCSFNVDLPSSAAAEASLETTNHASNLSTTTTDSDSKSAMVVEGELTRNDDTDVTDSSTSTHTTTRRRPPEAPRQQPDGGGAIPKLQGIVGGVSSTDHRRRRERAARVRWEILDAACSAQVATSAEDLWMRHRDLQGRRSRSLPRSPESMGLDSVVCSQCGDKVREHRVPGLYSWERPLTRGHCLDGRRSAPCPDYGHVRMPAPYPAADFYDDDDDDEDAESSSSSVLSDSSPSSSSSSSPAHSRSSSPESTESEREFRRQYVTLTHRMIHRKASLEMYRRMAHRTFEATKTVRIEKSNGEFGFRIHGSHPVVVSAIEKGTPAQSCGLEVGDIIISINGISVLEANHSEVVRIAHAGTEVLVMELARTCHVLTPKVKEHPPIMWGYLQRLSSGGRTKRWCRRWFVLKPDNRLYWYKNERAYDMVGAVMLEAVSVSRVVEAGAEHAFKVVKSPGTTSNSNAIYFAADDEEAAGRHALSLLLLLVPLLLLSHSLRITVFDNTRSFCRWISALNQVACIASRGASYMDTVVSNMHSPCGSLPDPDCQGYLCKLSQQWKSWKKRFLVLKDACLYFYKDRNAPVAVGAFLLHGYRVQSCSMTGKKNTFEAIPPEPLMRHLRFLADTEYEKKRYFCEEDAILTGIGAVNRTASARVQDDP</sequence>
<comment type="caution">
    <text evidence="1">The sequence shown here is derived from an EMBL/GenBank/DDBJ whole genome shotgun (WGS) entry which is preliminary data.</text>
</comment>
<evidence type="ECO:0000313" key="2">
    <source>
        <dbReference type="Proteomes" id="UP000821865"/>
    </source>
</evidence>
<gene>
    <name evidence="1" type="ORF">HPB49_008679</name>
</gene>
<reference evidence="1" key="1">
    <citation type="submission" date="2020-05" db="EMBL/GenBank/DDBJ databases">
        <title>Large-scale comparative analyses of tick genomes elucidate their genetic diversity and vector capacities.</title>
        <authorList>
            <person name="Jia N."/>
            <person name="Wang J."/>
            <person name="Shi W."/>
            <person name="Du L."/>
            <person name="Sun Y."/>
            <person name="Zhan W."/>
            <person name="Jiang J."/>
            <person name="Wang Q."/>
            <person name="Zhang B."/>
            <person name="Ji P."/>
            <person name="Sakyi L.B."/>
            <person name="Cui X."/>
            <person name="Yuan T."/>
            <person name="Jiang B."/>
            <person name="Yang W."/>
            <person name="Lam T.T.-Y."/>
            <person name="Chang Q."/>
            <person name="Ding S."/>
            <person name="Wang X."/>
            <person name="Zhu J."/>
            <person name="Ruan X."/>
            <person name="Zhao L."/>
            <person name="Wei J."/>
            <person name="Que T."/>
            <person name="Du C."/>
            <person name="Cheng J."/>
            <person name="Dai P."/>
            <person name="Han X."/>
            <person name="Huang E."/>
            <person name="Gao Y."/>
            <person name="Liu J."/>
            <person name="Shao H."/>
            <person name="Ye R."/>
            <person name="Li L."/>
            <person name="Wei W."/>
            <person name="Wang X."/>
            <person name="Wang C."/>
            <person name="Yang T."/>
            <person name="Huo Q."/>
            <person name="Li W."/>
            <person name="Guo W."/>
            <person name="Chen H."/>
            <person name="Zhou L."/>
            <person name="Ni X."/>
            <person name="Tian J."/>
            <person name="Zhou Y."/>
            <person name="Sheng Y."/>
            <person name="Liu T."/>
            <person name="Pan Y."/>
            <person name="Xia L."/>
            <person name="Li J."/>
            <person name="Zhao F."/>
            <person name="Cao W."/>
        </authorList>
    </citation>
    <scope>NUCLEOTIDE SEQUENCE</scope>
    <source>
        <strain evidence="1">Dsil-2018</strain>
    </source>
</reference>
<organism evidence="1 2">
    <name type="scientific">Dermacentor silvarum</name>
    <name type="common">Tick</name>
    <dbReference type="NCBI Taxonomy" id="543639"/>
    <lineage>
        <taxon>Eukaryota</taxon>
        <taxon>Metazoa</taxon>
        <taxon>Ecdysozoa</taxon>
        <taxon>Arthropoda</taxon>
        <taxon>Chelicerata</taxon>
        <taxon>Arachnida</taxon>
        <taxon>Acari</taxon>
        <taxon>Parasitiformes</taxon>
        <taxon>Ixodida</taxon>
        <taxon>Ixodoidea</taxon>
        <taxon>Ixodidae</taxon>
        <taxon>Rhipicephalinae</taxon>
        <taxon>Dermacentor</taxon>
    </lineage>
</organism>
<evidence type="ECO:0000313" key="1">
    <source>
        <dbReference type="EMBL" id="KAH7937203.1"/>
    </source>
</evidence>
<dbReference type="Proteomes" id="UP000821865">
    <property type="component" value="Chromosome 8"/>
</dbReference>
<name>A0ACB8C8I7_DERSI</name>
<keyword evidence="2" id="KW-1185">Reference proteome</keyword>
<protein>
    <submittedName>
        <fullName evidence="1">Uncharacterized protein</fullName>
    </submittedName>
</protein>
<accession>A0ACB8C8I7</accession>
<dbReference type="EMBL" id="CM023477">
    <property type="protein sequence ID" value="KAH7937203.1"/>
    <property type="molecule type" value="Genomic_DNA"/>
</dbReference>